<dbReference type="InterPro" id="IPR051460">
    <property type="entry name" value="HdrC_iron-sulfur_subunit"/>
</dbReference>
<feature type="transmembrane region" description="Helical" evidence="6">
    <location>
        <begin position="12"/>
        <end position="33"/>
    </location>
</feature>
<keyword evidence="6" id="KW-0472">Membrane</keyword>
<keyword evidence="5" id="KW-0411">Iron-sulfur</keyword>
<evidence type="ECO:0000256" key="5">
    <source>
        <dbReference type="ARBA" id="ARBA00023014"/>
    </source>
</evidence>
<dbReference type="eggNOG" id="COG2181">
    <property type="taxonomic scope" value="Bacteria"/>
</dbReference>
<dbReference type="Proteomes" id="UP000006556">
    <property type="component" value="Chromosome"/>
</dbReference>
<dbReference type="PROSITE" id="PS00198">
    <property type="entry name" value="4FE4S_FER_1"/>
    <property type="match status" value="1"/>
</dbReference>
<feature type="transmembrane region" description="Helical" evidence="6">
    <location>
        <begin position="148"/>
        <end position="165"/>
    </location>
</feature>
<feature type="transmembrane region" description="Helical" evidence="6">
    <location>
        <begin position="185"/>
        <end position="208"/>
    </location>
</feature>
<evidence type="ECO:0000313" key="8">
    <source>
        <dbReference type="EMBL" id="BAF59735.1"/>
    </source>
</evidence>
<reference evidence="9" key="1">
    <citation type="journal article" date="2008" name="Genome Res.">
        <title>The genome of Pelotomaculum thermopropionicum reveals niche-associated evolution in anaerobic microbiota.</title>
        <authorList>
            <person name="Kosaka T."/>
            <person name="Kato S."/>
            <person name="Shimoyama T."/>
            <person name="Ishii S."/>
            <person name="Abe T."/>
            <person name="Watanabe K."/>
        </authorList>
    </citation>
    <scope>NUCLEOTIDE SEQUENCE [LARGE SCALE GENOMIC DNA]</scope>
    <source>
        <strain evidence="9">DSM 13744 / JCM 10971 / SI</strain>
    </source>
</reference>
<gene>
    <name evidence="8" type="primary">GlpC</name>
    <name evidence="8" type="ordered locus">PTH_1554</name>
</gene>
<dbReference type="InterPro" id="IPR004017">
    <property type="entry name" value="Cys_rich_dom"/>
</dbReference>
<protein>
    <submittedName>
        <fullName evidence="8">Fe-S oxidoreductase</fullName>
    </submittedName>
</protein>
<evidence type="ECO:0000256" key="2">
    <source>
        <dbReference type="ARBA" id="ARBA00022723"/>
    </source>
</evidence>
<organism evidence="8 9">
    <name type="scientific">Pelotomaculum thermopropionicum (strain DSM 13744 / JCM 10971 / SI)</name>
    <dbReference type="NCBI Taxonomy" id="370438"/>
    <lineage>
        <taxon>Bacteria</taxon>
        <taxon>Bacillati</taxon>
        <taxon>Bacillota</taxon>
        <taxon>Clostridia</taxon>
        <taxon>Eubacteriales</taxon>
        <taxon>Desulfotomaculaceae</taxon>
        <taxon>Pelotomaculum</taxon>
    </lineage>
</organism>
<dbReference type="Gene3D" id="1.20.950.20">
    <property type="entry name" value="Transmembrane di-heme cytochromes, Chain C"/>
    <property type="match status" value="1"/>
</dbReference>
<dbReference type="GO" id="GO:0016491">
    <property type="term" value="F:oxidoreductase activity"/>
    <property type="evidence" value="ECO:0007669"/>
    <property type="project" value="UniProtKB-KW"/>
</dbReference>
<feature type="transmembrane region" description="Helical" evidence="6">
    <location>
        <begin position="215"/>
        <end position="241"/>
    </location>
</feature>
<dbReference type="Pfam" id="PF02754">
    <property type="entry name" value="CCG"/>
    <property type="match status" value="2"/>
</dbReference>
<dbReference type="STRING" id="370438.PTH_1554"/>
<dbReference type="KEGG" id="pth:PTH_1554"/>
<dbReference type="InterPro" id="IPR017900">
    <property type="entry name" value="4Fe4S_Fe_S_CS"/>
</dbReference>
<name>A5D203_PELTS</name>
<dbReference type="eggNOG" id="COG0247">
    <property type="taxonomic scope" value="Bacteria"/>
</dbReference>
<dbReference type="PROSITE" id="PS51379">
    <property type="entry name" value="4FE4S_FER_2"/>
    <property type="match status" value="1"/>
</dbReference>
<feature type="transmembrane region" description="Helical" evidence="6">
    <location>
        <begin position="73"/>
        <end position="94"/>
    </location>
</feature>
<keyword evidence="1" id="KW-0004">4Fe-4S</keyword>
<dbReference type="SUPFAM" id="SSF103501">
    <property type="entry name" value="Respiratory nitrate reductase 1 gamma chain"/>
    <property type="match status" value="1"/>
</dbReference>
<keyword evidence="9" id="KW-1185">Reference proteome</keyword>
<dbReference type="HOGENOM" id="CLU_005304_1_0_9"/>
<keyword evidence="6" id="KW-1133">Transmembrane helix</keyword>
<dbReference type="AlphaFoldDB" id="A5D203"/>
<dbReference type="SUPFAM" id="SSF46548">
    <property type="entry name" value="alpha-helical ferredoxin"/>
    <property type="match status" value="1"/>
</dbReference>
<feature type="transmembrane region" description="Helical" evidence="6">
    <location>
        <begin position="114"/>
        <end position="136"/>
    </location>
</feature>
<keyword evidence="3" id="KW-0560">Oxidoreductase</keyword>
<dbReference type="GO" id="GO:0046872">
    <property type="term" value="F:metal ion binding"/>
    <property type="evidence" value="ECO:0007669"/>
    <property type="project" value="UniProtKB-KW"/>
</dbReference>
<dbReference type="PANTHER" id="PTHR43255">
    <property type="entry name" value="IRON-SULFUR-BINDING OXIDOREDUCTASE FADF-RELATED-RELATED"/>
    <property type="match status" value="1"/>
</dbReference>
<evidence type="ECO:0000259" key="7">
    <source>
        <dbReference type="PROSITE" id="PS51379"/>
    </source>
</evidence>
<dbReference type="GO" id="GO:0051539">
    <property type="term" value="F:4 iron, 4 sulfur cluster binding"/>
    <property type="evidence" value="ECO:0007669"/>
    <property type="project" value="UniProtKB-KW"/>
</dbReference>
<dbReference type="InterPro" id="IPR009051">
    <property type="entry name" value="Helical_ferredxn"/>
</dbReference>
<evidence type="ECO:0000256" key="3">
    <source>
        <dbReference type="ARBA" id="ARBA00023002"/>
    </source>
</evidence>
<dbReference type="Gene3D" id="1.10.1060.10">
    <property type="entry name" value="Alpha-helical ferredoxin"/>
    <property type="match status" value="1"/>
</dbReference>
<accession>A5D203</accession>
<dbReference type="GO" id="GO:0005886">
    <property type="term" value="C:plasma membrane"/>
    <property type="evidence" value="ECO:0007669"/>
    <property type="project" value="TreeGrafter"/>
</dbReference>
<keyword evidence="2" id="KW-0479">Metal-binding</keyword>
<sequence length="649" mass="74271">MLSRELFWGIKFGWLTYLMGVLSLAILSCFFYFKIKKWRHGIEEKTSIDWKGMYPRFLRYLLSQRLLGEQKKWGIMHLFIFYGFAILFLGTILLMLDTHLYNFLTDKTFIVYKFILNLSGLFALAGIVVLFLRRYILRPANGENSLQNLLGFVLPFLVLTTGYLVEGSRLAIDPGSNYSWQFWAFPVYPLVIMLQFIGADTLGTVHVVSWWTHMFLSFLTITAMGWTKLSHIIIAPLNMFYQTEQVLGKLRDITISEEYVGADKLSDFTRKQLLSIDACVSAGFCELNCPAFNSNKPLSPRLIMEKLQMVRDYKASLVGEIINKEEIWSCTTCGACQQKCPVLSNPMEKIIDLRRYQVMALGNMPQSWQNALMSIQRRGHPWSGANRTRLDWAKGLNVPLASEKKQFDVLFWVGCTGALVERNIKVTQSVAKLLQRCGIDFAVLGTEENCTCHMVRRAGDEYLFQEMAEKNKLILKQYNFNRIITACPHCYHTLKNEYGLDKDGVQVLSHAVYFKELIGKGLLKIKKEVPGKRITYHDPCYYGRINSIYEEPREICELLGAKLVENEKSRENSFCCGGGGGGIWLDDKAGSRIFETRAKQLLENNIEVIATACPFCITMLESALSYLDTGKMVKVQDISELLTEYILEN</sequence>
<dbReference type="InterPro" id="IPR017896">
    <property type="entry name" value="4Fe4S_Fe-S-bd"/>
</dbReference>
<evidence type="ECO:0000256" key="4">
    <source>
        <dbReference type="ARBA" id="ARBA00023004"/>
    </source>
</evidence>
<dbReference type="Pfam" id="PF13183">
    <property type="entry name" value="Fer4_8"/>
    <property type="match status" value="1"/>
</dbReference>
<dbReference type="InterPro" id="IPR036197">
    <property type="entry name" value="NarG-like_sf"/>
</dbReference>
<dbReference type="PANTHER" id="PTHR43255:SF1">
    <property type="entry name" value="IRON-SULFUR-BINDING OXIDOREDUCTASE FADF-RELATED"/>
    <property type="match status" value="1"/>
</dbReference>
<keyword evidence="4" id="KW-0408">Iron</keyword>
<evidence type="ECO:0000313" key="9">
    <source>
        <dbReference type="Proteomes" id="UP000006556"/>
    </source>
</evidence>
<dbReference type="EMBL" id="AP009389">
    <property type="protein sequence ID" value="BAF59735.1"/>
    <property type="molecule type" value="Genomic_DNA"/>
</dbReference>
<evidence type="ECO:0000256" key="1">
    <source>
        <dbReference type="ARBA" id="ARBA00022485"/>
    </source>
</evidence>
<evidence type="ECO:0000256" key="6">
    <source>
        <dbReference type="SAM" id="Phobius"/>
    </source>
</evidence>
<feature type="domain" description="4Fe-4S ferredoxin-type" evidence="7">
    <location>
        <begin position="318"/>
        <end position="350"/>
    </location>
</feature>
<dbReference type="PROSITE" id="PS51257">
    <property type="entry name" value="PROKAR_LIPOPROTEIN"/>
    <property type="match status" value="1"/>
</dbReference>
<keyword evidence="6" id="KW-0812">Transmembrane</keyword>
<proteinExistence type="predicted"/>